<keyword evidence="1" id="KW-0472">Membrane</keyword>
<accession>A0A915D4L0</accession>
<dbReference type="AlphaFoldDB" id="A0A915D4L0"/>
<dbReference type="Pfam" id="PF11957">
    <property type="entry name" value="efThoc1"/>
    <property type="match status" value="1"/>
</dbReference>
<dbReference type="GO" id="GO:0006406">
    <property type="term" value="P:mRNA export from nucleus"/>
    <property type="evidence" value="ECO:0007669"/>
    <property type="project" value="TreeGrafter"/>
</dbReference>
<evidence type="ECO:0000313" key="2">
    <source>
        <dbReference type="Proteomes" id="UP000887574"/>
    </source>
</evidence>
<sequence>MTQTKSVNQRESFKNCSCPVWLLSAGSSLSILILSLAFTNGNSVALLSLEKVKETSAELKTDGVEAEQIRSNLERCLRLKAFSIGVQSIRDVEALCSLQFLWLKKRCAPKQWQFNCCKTSLMLIQSKEEPEEDNEMEVGEIRDIKDAATLLSDVLNIFSTYKLERLSSKAQLKERSISTPAQNGTTLNGFCKVKLEENSADQKPSCSTSAATKEDNFFAKYLTNQKLFNLQLADSQFRRYFLVQALILTNYLLNKAKLKESLINLTQSQENFIKEVTDKCHTLLKETYPQGAHFADSVRRTLGREKMWSTWKSDGCPDLISSLMDAKTQLFKKRPVKRYDPTTIDLGNKELTRLWNIAPDNLAACMAKTRNCVPQLKQFIEDGLDELDPSQEVEEQYRSVNDEKYQWMASRFLLYNSDHYMNCVNTDPKAPRQTTAKFLEKATQMTALFMPELKEKAEHVQSAIAKKKADEEAEKIKIAKSKKLN</sequence>
<dbReference type="Proteomes" id="UP000887574">
    <property type="component" value="Unplaced"/>
</dbReference>
<evidence type="ECO:0000313" key="3">
    <source>
        <dbReference type="WBParaSite" id="jg15790"/>
    </source>
</evidence>
<organism evidence="2 3">
    <name type="scientific">Ditylenchus dipsaci</name>
    <dbReference type="NCBI Taxonomy" id="166011"/>
    <lineage>
        <taxon>Eukaryota</taxon>
        <taxon>Metazoa</taxon>
        <taxon>Ecdysozoa</taxon>
        <taxon>Nematoda</taxon>
        <taxon>Chromadorea</taxon>
        <taxon>Rhabditida</taxon>
        <taxon>Tylenchina</taxon>
        <taxon>Tylenchomorpha</taxon>
        <taxon>Sphaerularioidea</taxon>
        <taxon>Anguinidae</taxon>
        <taxon>Anguininae</taxon>
        <taxon>Ditylenchus</taxon>
    </lineage>
</organism>
<dbReference type="GO" id="GO:0000445">
    <property type="term" value="C:THO complex part of transcription export complex"/>
    <property type="evidence" value="ECO:0007669"/>
    <property type="project" value="TreeGrafter"/>
</dbReference>
<protein>
    <submittedName>
        <fullName evidence="3">Uncharacterized protein</fullName>
    </submittedName>
</protein>
<dbReference type="InterPro" id="IPR021861">
    <property type="entry name" value="THO_THOC1"/>
</dbReference>
<dbReference type="PANTHER" id="PTHR13265:SF0">
    <property type="entry name" value="HPR1"/>
    <property type="match status" value="1"/>
</dbReference>
<dbReference type="PANTHER" id="PTHR13265">
    <property type="entry name" value="THO COMPLEX SUBUNIT 1"/>
    <property type="match status" value="1"/>
</dbReference>
<proteinExistence type="predicted"/>
<evidence type="ECO:0000256" key="1">
    <source>
        <dbReference type="SAM" id="Phobius"/>
    </source>
</evidence>
<feature type="transmembrane region" description="Helical" evidence="1">
    <location>
        <begin position="20"/>
        <end position="38"/>
    </location>
</feature>
<keyword evidence="2" id="KW-1185">Reference proteome</keyword>
<keyword evidence="1" id="KW-1133">Transmembrane helix</keyword>
<dbReference type="WBParaSite" id="jg15790">
    <property type="protein sequence ID" value="jg15790"/>
    <property type="gene ID" value="jg15790"/>
</dbReference>
<keyword evidence="1" id="KW-0812">Transmembrane</keyword>
<reference evidence="3" key="1">
    <citation type="submission" date="2022-11" db="UniProtKB">
        <authorList>
            <consortium name="WormBaseParasite"/>
        </authorList>
    </citation>
    <scope>IDENTIFICATION</scope>
</reference>
<name>A0A915D4L0_9BILA</name>